<protein>
    <submittedName>
        <fullName evidence="1">Uncharacterized protein</fullName>
    </submittedName>
</protein>
<dbReference type="Proteomes" id="UP000828390">
    <property type="component" value="Unassembled WGS sequence"/>
</dbReference>
<comment type="caution">
    <text evidence="1">The sequence shown here is derived from an EMBL/GenBank/DDBJ whole genome shotgun (WGS) entry which is preliminary data.</text>
</comment>
<dbReference type="AlphaFoldDB" id="A0A9D4J921"/>
<accession>A0A9D4J921</accession>
<organism evidence="1 2">
    <name type="scientific">Dreissena polymorpha</name>
    <name type="common">Zebra mussel</name>
    <name type="synonym">Mytilus polymorpha</name>
    <dbReference type="NCBI Taxonomy" id="45954"/>
    <lineage>
        <taxon>Eukaryota</taxon>
        <taxon>Metazoa</taxon>
        <taxon>Spiralia</taxon>
        <taxon>Lophotrochozoa</taxon>
        <taxon>Mollusca</taxon>
        <taxon>Bivalvia</taxon>
        <taxon>Autobranchia</taxon>
        <taxon>Heteroconchia</taxon>
        <taxon>Euheterodonta</taxon>
        <taxon>Imparidentia</taxon>
        <taxon>Neoheterodontei</taxon>
        <taxon>Myida</taxon>
        <taxon>Dreissenoidea</taxon>
        <taxon>Dreissenidae</taxon>
        <taxon>Dreissena</taxon>
    </lineage>
</organism>
<sequence length="59" mass="6903">MEVDFDADLETTMDIPIRLAWYYSQFKQQVEANEEKYFRVRPRFGKTGLNACAKSVVPV</sequence>
<reference evidence="1" key="1">
    <citation type="journal article" date="2019" name="bioRxiv">
        <title>The Genome of the Zebra Mussel, Dreissena polymorpha: A Resource for Invasive Species Research.</title>
        <authorList>
            <person name="McCartney M.A."/>
            <person name="Auch B."/>
            <person name="Kono T."/>
            <person name="Mallez S."/>
            <person name="Zhang Y."/>
            <person name="Obille A."/>
            <person name="Becker A."/>
            <person name="Abrahante J.E."/>
            <person name="Garbe J."/>
            <person name="Badalamenti J.P."/>
            <person name="Herman A."/>
            <person name="Mangelson H."/>
            <person name="Liachko I."/>
            <person name="Sullivan S."/>
            <person name="Sone E.D."/>
            <person name="Koren S."/>
            <person name="Silverstein K.A.T."/>
            <person name="Beckman K.B."/>
            <person name="Gohl D.M."/>
        </authorList>
    </citation>
    <scope>NUCLEOTIDE SEQUENCE</scope>
    <source>
        <strain evidence="1">Duluth1</strain>
        <tissue evidence="1">Whole animal</tissue>
    </source>
</reference>
<proteinExistence type="predicted"/>
<name>A0A9D4J921_DREPO</name>
<evidence type="ECO:0000313" key="1">
    <source>
        <dbReference type="EMBL" id="KAH3803045.1"/>
    </source>
</evidence>
<evidence type="ECO:0000313" key="2">
    <source>
        <dbReference type="Proteomes" id="UP000828390"/>
    </source>
</evidence>
<keyword evidence="2" id="KW-1185">Reference proteome</keyword>
<gene>
    <name evidence="1" type="ORF">DPMN_156744</name>
</gene>
<reference evidence="1" key="2">
    <citation type="submission" date="2020-11" db="EMBL/GenBank/DDBJ databases">
        <authorList>
            <person name="McCartney M.A."/>
            <person name="Auch B."/>
            <person name="Kono T."/>
            <person name="Mallez S."/>
            <person name="Becker A."/>
            <person name="Gohl D.M."/>
            <person name="Silverstein K.A.T."/>
            <person name="Koren S."/>
            <person name="Bechman K.B."/>
            <person name="Herman A."/>
            <person name="Abrahante J.E."/>
            <person name="Garbe J."/>
        </authorList>
    </citation>
    <scope>NUCLEOTIDE SEQUENCE</scope>
    <source>
        <strain evidence="1">Duluth1</strain>
        <tissue evidence="1">Whole animal</tissue>
    </source>
</reference>
<dbReference type="EMBL" id="JAIWYP010000007">
    <property type="protein sequence ID" value="KAH3803045.1"/>
    <property type="molecule type" value="Genomic_DNA"/>
</dbReference>